<dbReference type="GO" id="GO:0003677">
    <property type="term" value="F:DNA binding"/>
    <property type="evidence" value="ECO:0007669"/>
    <property type="project" value="UniProtKB-KW"/>
</dbReference>
<evidence type="ECO:0000259" key="4">
    <source>
        <dbReference type="PROSITE" id="PS50043"/>
    </source>
</evidence>
<dbReference type="EMBL" id="VKGK01000004">
    <property type="protein sequence ID" value="TRY15487.1"/>
    <property type="molecule type" value="Genomic_DNA"/>
</dbReference>
<dbReference type="InterPro" id="IPR059106">
    <property type="entry name" value="WHD_MalT"/>
</dbReference>
<keyword evidence="1" id="KW-0805">Transcription regulation</keyword>
<evidence type="ECO:0000256" key="1">
    <source>
        <dbReference type="ARBA" id="ARBA00023015"/>
    </source>
</evidence>
<organism evidence="5 6">
    <name type="scientific">Shewanella hanedai</name>
    <name type="common">Alteromonas hanedai</name>
    <dbReference type="NCBI Taxonomy" id="25"/>
    <lineage>
        <taxon>Bacteria</taxon>
        <taxon>Pseudomonadati</taxon>
        <taxon>Pseudomonadota</taxon>
        <taxon>Gammaproteobacteria</taxon>
        <taxon>Alteromonadales</taxon>
        <taxon>Shewanellaceae</taxon>
        <taxon>Shewanella</taxon>
    </lineage>
</organism>
<dbReference type="InterPro" id="IPR049945">
    <property type="entry name" value="AAA_22"/>
</dbReference>
<keyword evidence="6" id="KW-1185">Reference proteome</keyword>
<dbReference type="Gene3D" id="1.10.10.10">
    <property type="entry name" value="Winged helix-like DNA-binding domain superfamily/Winged helix DNA-binding domain"/>
    <property type="match status" value="1"/>
</dbReference>
<evidence type="ECO:0000313" key="5">
    <source>
        <dbReference type="EMBL" id="TRY15487.1"/>
    </source>
</evidence>
<keyword evidence="3" id="KW-0804">Transcription</keyword>
<gene>
    <name evidence="5" type="ORF">FN961_05370</name>
</gene>
<dbReference type="CDD" id="cd06170">
    <property type="entry name" value="LuxR_C_like"/>
    <property type="match status" value="1"/>
</dbReference>
<dbReference type="SUPFAM" id="SSF48452">
    <property type="entry name" value="TPR-like"/>
    <property type="match status" value="1"/>
</dbReference>
<evidence type="ECO:0000256" key="3">
    <source>
        <dbReference type="ARBA" id="ARBA00023163"/>
    </source>
</evidence>
<dbReference type="SUPFAM" id="SSF52540">
    <property type="entry name" value="P-loop containing nucleoside triphosphate hydrolases"/>
    <property type="match status" value="1"/>
</dbReference>
<keyword evidence="2" id="KW-0238">DNA-binding</keyword>
<dbReference type="InterPro" id="IPR016032">
    <property type="entry name" value="Sig_transdc_resp-reg_C-effctor"/>
</dbReference>
<dbReference type="InterPro" id="IPR000792">
    <property type="entry name" value="Tscrpt_reg_LuxR_C"/>
</dbReference>
<dbReference type="Pfam" id="PF17874">
    <property type="entry name" value="TPR_MalT"/>
    <property type="match status" value="1"/>
</dbReference>
<dbReference type="PRINTS" id="PR00038">
    <property type="entry name" value="HTHLUXR"/>
</dbReference>
<proteinExistence type="predicted"/>
<evidence type="ECO:0000313" key="6">
    <source>
        <dbReference type="Proteomes" id="UP000318126"/>
    </source>
</evidence>
<dbReference type="Gene3D" id="1.25.40.10">
    <property type="entry name" value="Tetratricopeptide repeat domain"/>
    <property type="match status" value="1"/>
</dbReference>
<reference evidence="6" key="1">
    <citation type="submission" date="2019-07" db="EMBL/GenBank/DDBJ databases">
        <title>Shewanella sp. YLB-08 draft genomic sequence.</title>
        <authorList>
            <person name="Yu L."/>
        </authorList>
    </citation>
    <scope>NUCLEOTIDE SEQUENCE [LARGE SCALE GENOMIC DNA]</scope>
    <source>
        <strain evidence="6">JCM 20706</strain>
    </source>
</reference>
<dbReference type="OrthoDB" id="1123107at2"/>
<dbReference type="RefSeq" id="WP_143563525.1">
    <property type="nucleotide sequence ID" value="NZ_BMPL01000009.1"/>
</dbReference>
<dbReference type="AlphaFoldDB" id="A0A553JSQ2"/>
<dbReference type="PANTHER" id="PTHR44688:SF16">
    <property type="entry name" value="DNA-BINDING TRANSCRIPTIONAL ACTIVATOR DEVR_DOSR"/>
    <property type="match status" value="1"/>
</dbReference>
<dbReference type="InterPro" id="IPR011990">
    <property type="entry name" value="TPR-like_helical_dom_sf"/>
</dbReference>
<dbReference type="Proteomes" id="UP000318126">
    <property type="component" value="Unassembled WGS sequence"/>
</dbReference>
<feature type="domain" description="HTH luxR-type" evidence="4">
    <location>
        <begin position="831"/>
        <end position="896"/>
    </location>
</feature>
<dbReference type="PROSITE" id="PS50043">
    <property type="entry name" value="HTH_LUXR_2"/>
    <property type="match status" value="1"/>
</dbReference>
<dbReference type="SUPFAM" id="SSF46894">
    <property type="entry name" value="C-terminal effector domain of the bipartite response regulators"/>
    <property type="match status" value="1"/>
</dbReference>
<dbReference type="InterPro" id="IPR041617">
    <property type="entry name" value="TPR_MalT"/>
</dbReference>
<dbReference type="Pfam" id="PF00196">
    <property type="entry name" value="GerE"/>
    <property type="match status" value="1"/>
</dbReference>
<protein>
    <recommendedName>
        <fullName evidence="4">HTH luxR-type domain-containing protein</fullName>
    </recommendedName>
</protein>
<dbReference type="Pfam" id="PF25873">
    <property type="entry name" value="WHD_MalT"/>
    <property type="match status" value="1"/>
</dbReference>
<dbReference type="InterPro" id="IPR036388">
    <property type="entry name" value="WH-like_DNA-bd_sf"/>
</dbReference>
<dbReference type="PANTHER" id="PTHR44688">
    <property type="entry name" value="DNA-BINDING TRANSCRIPTIONAL ACTIVATOR DEVR_DOSR"/>
    <property type="match status" value="1"/>
</dbReference>
<dbReference type="Gene3D" id="3.40.50.300">
    <property type="entry name" value="P-loop containing nucleotide triphosphate hydrolases"/>
    <property type="match status" value="1"/>
</dbReference>
<dbReference type="SMART" id="SM00421">
    <property type="entry name" value="HTH_LUXR"/>
    <property type="match status" value="1"/>
</dbReference>
<dbReference type="GO" id="GO:0016887">
    <property type="term" value="F:ATP hydrolysis activity"/>
    <property type="evidence" value="ECO:0007669"/>
    <property type="project" value="InterPro"/>
</dbReference>
<accession>A0A553JSQ2</accession>
<dbReference type="GO" id="GO:0006355">
    <property type="term" value="P:regulation of DNA-templated transcription"/>
    <property type="evidence" value="ECO:0007669"/>
    <property type="project" value="InterPro"/>
</dbReference>
<evidence type="ECO:0000256" key="2">
    <source>
        <dbReference type="ARBA" id="ARBA00023125"/>
    </source>
</evidence>
<comment type="caution">
    <text evidence="5">The sequence shown here is derived from an EMBL/GenBank/DDBJ whole genome shotgun (WGS) entry which is preliminary data.</text>
</comment>
<sequence>MPKRPTPSFLIQKFKPPQQQIKLSMRTALLEQFTQASTKALITAVSPAGYGKSTLLSQYFEILTKQDNAQVIWIAIDPSDNEPNRFFNIFCHALVHHNIADKQLINRASSISANTDYESFFIDVMAILHEINQPVYLFIDDFHFLSDKVILHFFNQILQYGPQQLQLIIASRIQPRLEIGNLLASGQMLMLQPEHFKLSIDEAIQLYGELFSQSEIMAFHQKTEGWVVAMQLIAIFHQQHPEIALTSLLTQSIDILDLYMSEQIYHKLEPEVQRFLLHTSLLDRFDPLIANDVCEIENSAHLMSQIIPFSSLVIPIDSQQGFFRYHHLFADFLKKRLLLEVGEQTCRDLRCKAAKYYANNDYFEEAVNQYIRANHIELAVAQIASAGGWELILTHGIGYVESLLSQFNREQITNSPTLGLIQCYLYLKLGEVNQASIAYELAFTLFNEYQLQNKPSSSHSRDFTIIKMLIDLYLDRGTNSELVESLTELLKSLKDNDHLGRGIVLAGLGLIHNQLGMFDDAESAALASHQQMQLANCWVGINYNIFHQGQSLAYRGQLNEALSLFKQASQMAKEHLGLDSGLQSMASCLKADIHYQVYQIDKAQELLASGIKVLESKDCWHDIYAVSFRLAINLAIAHDDHNECQRYLQRGYQVAQSRHLVRLEKLLDVLRLKVTDKFCNLDTFNQLNSQIIREPYWQDPQPMWFVISEYYYVIAKHYLSRNMSNQALSYSKKLNEIAQKNKQKIDQVKALGIHCLVQSATGDEKKALSLVTEMLNLAADIGCKQVFFELPHQIEALLLKLNLNIDESDINQMSKTLLIWLISELKKSHNTQKTPWDLSSREQQICPLLSKGFTNKQISLAMGISENTVKFHLKNLFQKLGVINRQQAVLTLANLE</sequence>
<name>A0A553JSQ2_SHEHA</name>
<dbReference type="InterPro" id="IPR027417">
    <property type="entry name" value="P-loop_NTPase"/>
</dbReference>
<dbReference type="PROSITE" id="PS00622">
    <property type="entry name" value="HTH_LUXR_1"/>
    <property type="match status" value="1"/>
</dbReference>
<dbReference type="Pfam" id="PF13401">
    <property type="entry name" value="AAA_22"/>
    <property type="match status" value="1"/>
</dbReference>